<keyword evidence="6" id="KW-1185">Reference proteome</keyword>
<dbReference type="EMBL" id="JAUJYN010000012">
    <property type="protein sequence ID" value="KAK1259329.1"/>
    <property type="molecule type" value="Genomic_DNA"/>
</dbReference>
<dbReference type="InterPro" id="IPR058922">
    <property type="entry name" value="WHD_DRP"/>
</dbReference>
<gene>
    <name evidence="5" type="ORF">QJS04_geneDACA005543</name>
</gene>
<dbReference type="GO" id="GO:0006952">
    <property type="term" value="P:defense response"/>
    <property type="evidence" value="ECO:0007669"/>
    <property type="project" value="UniProtKB-KW"/>
</dbReference>
<keyword evidence="2" id="KW-0677">Repeat</keyword>
<feature type="domain" description="Disease resistance R13L4/SHOC-2-like LRR" evidence="4">
    <location>
        <begin position="153"/>
        <end position="393"/>
    </location>
</feature>
<dbReference type="Proteomes" id="UP001179952">
    <property type="component" value="Unassembled WGS sequence"/>
</dbReference>
<dbReference type="AlphaFoldDB" id="A0AAV9A5B4"/>
<dbReference type="PANTHER" id="PTHR47186:SF49">
    <property type="entry name" value="NB-ARC DOMAIN-CONTAINING PROTEIN"/>
    <property type="match status" value="1"/>
</dbReference>
<evidence type="ECO:0000259" key="4">
    <source>
        <dbReference type="Pfam" id="PF23598"/>
    </source>
</evidence>
<dbReference type="SUPFAM" id="SSF52058">
    <property type="entry name" value="L domain-like"/>
    <property type="match status" value="1"/>
</dbReference>
<accession>A0AAV9A5B4</accession>
<dbReference type="Pfam" id="PF23598">
    <property type="entry name" value="LRR_14"/>
    <property type="match status" value="1"/>
</dbReference>
<dbReference type="GO" id="GO:0000166">
    <property type="term" value="F:nucleotide binding"/>
    <property type="evidence" value="ECO:0007669"/>
    <property type="project" value="UniProtKB-KW"/>
</dbReference>
<reference evidence="5" key="1">
    <citation type="journal article" date="2023" name="Nat. Commun.">
        <title>Diploid and tetraploid genomes of Acorus and the evolution of monocots.</title>
        <authorList>
            <person name="Ma L."/>
            <person name="Liu K.W."/>
            <person name="Li Z."/>
            <person name="Hsiao Y.Y."/>
            <person name="Qi Y."/>
            <person name="Fu T."/>
            <person name="Tang G.D."/>
            <person name="Zhang D."/>
            <person name="Sun W.H."/>
            <person name="Liu D.K."/>
            <person name="Li Y."/>
            <person name="Chen G.Z."/>
            <person name="Liu X.D."/>
            <person name="Liao X.Y."/>
            <person name="Jiang Y.T."/>
            <person name="Yu X."/>
            <person name="Hao Y."/>
            <person name="Huang J."/>
            <person name="Zhao X.W."/>
            <person name="Ke S."/>
            <person name="Chen Y.Y."/>
            <person name="Wu W.L."/>
            <person name="Hsu J.L."/>
            <person name="Lin Y.F."/>
            <person name="Huang M.D."/>
            <person name="Li C.Y."/>
            <person name="Huang L."/>
            <person name="Wang Z.W."/>
            <person name="Zhao X."/>
            <person name="Zhong W.Y."/>
            <person name="Peng D.H."/>
            <person name="Ahmad S."/>
            <person name="Lan S."/>
            <person name="Zhang J.S."/>
            <person name="Tsai W.C."/>
            <person name="Van de Peer Y."/>
            <person name="Liu Z.J."/>
        </authorList>
    </citation>
    <scope>NUCLEOTIDE SEQUENCE</scope>
    <source>
        <strain evidence="5">SCP</strain>
    </source>
</reference>
<dbReference type="PANTHER" id="PTHR47186">
    <property type="entry name" value="LEUCINE-RICH REPEAT-CONTAINING PROTEIN 57"/>
    <property type="match status" value="1"/>
</dbReference>
<dbReference type="InterPro" id="IPR003591">
    <property type="entry name" value="Leu-rich_rpt_typical-subtyp"/>
</dbReference>
<evidence type="ECO:0000313" key="5">
    <source>
        <dbReference type="EMBL" id="KAK1259329.1"/>
    </source>
</evidence>
<sequence length="631" mass="71295">MAESEVMMLLGVKDDLSRLAERVRTINYYLKEAEQKAYQNKLVAHWLNKLADVMYDADDILDECEAKDLVNCWISEGFVSAISGMSLEESGEEYYKELVNRCLFKIDPDYIDDYVCTMHDLVRDLAISVANGAYCVQGDDKDSLDAVMKHKSLRTIICFTPQLKSIPGNLFDKLRMLRVLDLSGTQIENLPCNIGNLIHLRLLDVSGTRLRELPKSMDLLVNLQFLIVQRCKNLCDLPSAIVQLHKLRALDLYHTPLSNMPLGIGKLKDLCLLDGFVVTNEDNRSNMEELKSLSKLTELSLYHLERAQSENRAKEVALLGSNRHLTRLALYCDNDVVDVNEEDNERIKQVFNELQPPPCIEMLVISGFFGREVPTWLFPPYQSSLCNLNFLRIDGASAVVTIGPEFLDGSASAVVTIGPEFLDGSGGGFPKLEYMQITNMPNWEDWQLARRPHDGRTPLLPRLKELILVGCPKLKSIPECLLQHSTSMMVLHIRDAGSLGTLVNLSASVKEAKIWGCPRLEAISNLQVQDLDLRNCPALKKVENVGSIKSLTLYDDQMEALPSWLKSIMMQLLRLNLRGNPELMRRCLPPDGLDWLEVIQHISHVKGFVYDSSDNFSYTKSPFSFNTNIAR</sequence>
<dbReference type="Pfam" id="PF23559">
    <property type="entry name" value="WHD_DRP"/>
    <property type="match status" value="1"/>
</dbReference>
<organism evidence="5 6">
    <name type="scientific">Acorus gramineus</name>
    <name type="common">Dwarf sweet flag</name>
    <dbReference type="NCBI Taxonomy" id="55184"/>
    <lineage>
        <taxon>Eukaryota</taxon>
        <taxon>Viridiplantae</taxon>
        <taxon>Streptophyta</taxon>
        <taxon>Embryophyta</taxon>
        <taxon>Tracheophyta</taxon>
        <taxon>Spermatophyta</taxon>
        <taxon>Magnoliopsida</taxon>
        <taxon>Liliopsida</taxon>
        <taxon>Acoraceae</taxon>
        <taxon>Acorus</taxon>
    </lineage>
</organism>
<protein>
    <submittedName>
        <fullName evidence="5">Disease resistance protein</fullName>
    </submittedName>
</protein>
<evidence type="ECO:0000259" key="3">
    <source>
        <dbReference type="Pfam" id="PF23559"/>
    </source>
</evidence>
<evidence type="ECO:0000313" key="6">
    <source>
        <dbReference type="Proteomes" id="UP001179952"/>
    </source>
</evidence>
<comment type="caution">
    <text evidence="5">The sequence shown here is derived from an EMBL/GenBank/DDBJ whole genome shotgun (WGS) entry which is preliminary data.</text>
</comment>
<dbReference type="Gene3D" id="3.80.10.10">
    <property type="entry name" value="Ribonuclease Inhibitor"/>
    <property type="match status" value="1"/>
</dbReference>
<feature type="domain" description="Disease resistance protein winged helix" evidence="3">
    <location>
        <begin position="64"/>
        <end position="126"/>
    </location>
</feature>
<evidence type="ECO:0000256" key="1">
    <source>
        <dbReference type="ARBA" id="ARBA00022614"/>
    </source>
</evidence>
<proteinExistence type="predicted"/>
<name>A0AAV9A5B4_ACOGR</name>
<dbReference type="InterPro" id="IPR055414">
    <property type="entry name" value="LRR_R13L4/SHOC2-like"/>
</dbReference>
<dbReference type="InterPro" id="IPR032675">
    <property type="entry name" value="LRR_dom_sf"/>
</dbReference>
<dbReference type="SMART" id="SM00369">
    <property type="entry name" value="LRR_TYP"/>
    <property type="match status" value="4"/>
</dbReference>
<evidence type="ECO:0000256" key="2">
    <source>
        <dbReference type="ARBA" id="ARBA00022737"/>
    </source>
</evidence>
<keyword evidence="1" id="KW-0433">Leucine-rich repeat</keyword>
<reference evidence="5" key="2">
    <citation type="submission" date="2023-06" db="EMBL/GenBank/DDBJ databases">
        <authorList>
            <person name="Ma L."/>
            <person name="Liu K.-W."/>
            <person name="Li Z."/>
            <person name="Hsiao Y.-Y."/>
            <person name="Qi Y."/>
            <person name="Fu T."/>
            <person name="Tang G."/>
            <person name="Zhang D."/>
            <person name="Sun W.-H."/>
            <person name="Liu D.-K."/>
            <person name="Li Y."/>
            <person name="Chen G.-Z."/>
            <person name="Liu X.-D."/>
            <person name="Liao X.-Y."/>
            <person name="Jiang Y.-T."/>
            <person name="Yu X."/>
            <person name="Hao Y."/>
            <person name="Huang J."/>
            <person name="Zhao X.-W."/>
            <person name="Ke S."/>
            <person name="Chen Y.-Y."/>
            <person name="Wu W.-L."/>
            <person name="Hsu J.-L."/>
            <person name="Lin Y.-F."/>
            <person name="Huang M.-D."/>
            <person name="Li C.-Y."/>
            <person name="Huang L."/>
            <person name="Wang Z.-W."/>
            <person name="Zhao X."/>
            <person name="Zhong W.-Y."/>
            <person name="Peng D.-H."/>
            <person name="Ahmad S."/>
            <person name="Lan S."/>
            <person name="Zhang J.-S."/>
            <person name="Tsai W.-C."/>
            <person name="Van De Peer Y."/>
            <person name="Liu Z.-J."/>
        </authorList>
    </citation>
    <scope>NUCLEOTIDE SEQUENCE</scope>
    <source>
        <strain evidence="5">SCP</strain>
        <tissue evidence="5">Leaves</tissue>
    </source>
</reference>
<dbReference type="Gene3D" id="1.20.5.4130">
    <property type="match status" value="1"/>
</dbReference>